<feature type="domain" description="Aldehyde oxidase/xanthine dehydrogenase a/b hammerhead" evidence="2">
    <location>
        <begin position="210"/>
        <end position="288"/>
    </location>
</feature>
<dbReference type="SUPFAM" id="SSF56003">
    <property type="entry name" value="Molybdenum cofactor-binding domain"/>
    <property type="match status" value="2"/>
</dbReference>
<evidence type="ECO:0000313" key="3">
    <source>
        <dbReference type="EMBL" id="SNT05834.1"/>
    </source>
</evidence>
<protein>
    <submittedName>
        <fullName evidence="3">Isoquinoline 1-oxidoreductase, beta subunit</fullName>
    </submittedName>
</protein>
<dbReference type="InterPro" id="IPR006311">
    <property type="entry name" value="TAT_signal"/>
</dbReference>
<sequence>MSGMQVSRRSFLTTLLLAPTLTMAATSTAEAAPAMDLGEVLIEAGRPTEHLLAVVDVRPDGTVGLVLPRAEVGQGLTTSVAMLVAEELDVPLGAVETTLADARPELLFGQLTGSSNSIRSLYWPVRSTAAAVRARIVAAAAARWLVLPAAISIADGVITCADGRTMGIGNVARDAANPLLATLPSQPKSVGAQTVIGTSPHRTDARDIVTGRTQYAMDLDVPDAHPVVVRRPPTIGGSVISVDEGALRDMAGVLDVAVIPTGVAVMAETFGQAIDAANAAVVEWHSGALESENDDSIRARLADAVQPFTTTGDLNAEFDFAFVPHAAMETNSAVADVRSDRAEIWASMQTPIVAKQAIARMLGLPASAVVVHVVNGGGSFGRRLFFDAPMEAARVSRAMGRPVRLMWTRVDDMRHGRVRPASHHRFRVGIQANSVVSFEHRLAAVTTDFGHGLGEMLTASVSSGGSGRSVFARTVANPYEFGDVLESLVEVDLPMHTGSWRSVYSANSRGAAEIVVDRIAIALGVDPVELRRTHLADARHRAVLEAAARESGWGKAMPDGWAQGVGFHAEYRSSTACVVDIDVTDPSHPRVRRAVVAVDVGQAINPSGLKAQMLGGLTDAISTTLSAGVHIDKGLPLEGSYSQFHYARQRDSPLDVQVIVIDGAEEPGGAGELGVPAAVGAVANAYARATGDPVSSFPIRFDVDFEPFPR</sequence>
<keyword evidence="1" id="KW-0732">Signal</keyword>
<feature type="signal peptide" evidence="1">
    <location>
        <begin position="1"/>
        <end position="24"/>
    </location>
</feature>
<dbReference type="AlphaFoldDB" id="A0A239JM48"/>
<dbReference type="Pfam" id="PF20256">
    <property type="entry name" value="MoCoBD_2"/>
    <property type="match status" value="2"/>
</dbReference>
<dbReference type="PANTHER" id="PTHR47495">
    <property type="entry name" value="ALDEHYDE DEHYDROGENASE"/>
    <property type="match status" value="1"/>
</dbReference>
<accession>A0A239JM48</accession>
<dbReference type="Gene3D" id="3.90.1170.50">
    <property type="entry name" value="Aldehyde oxidase/xanthine dehydrogenase, a/b hammerhead"/>
    <property type="match status" value="1"/>
</dbReference>
<dbReference type="InterPro" id="IPR037165">
    <property type="entry name" value="AldOxase/xan_DH_Mopterin-bd_sf"/>
</dbReference>
<dbReference type="InterPro" id="IPR008274">
    <property type="entry name" value="AldOxase/xan_DH_MoCoBD1"/>
</dbReference>
<dbReference type="Gene3D" id="3.30.365.10">
    <property type="entry name" value="Aldehyde oxidase/xanthine dehydrogenase, molybdopterin binding domain"/>
    <property type="match status" value="4"/>
</dbReference>
<reference evidence="4" key="1">
    <citation type="submission" date="2017-06" db="EMBL/GenBank/DDBJ databases">
        <authorList>
            <person name="Varghese N."/>
            <person name="Submissions S."/>
        </authorList>
    </citation>
    <scope>NUCLEOTIDE SEQUENCE [LARGE SCALE GENOMIC DNA]</scope>
    <source>
        <strain evidence="4">JCM 23211</strain>
    </source>
</reference>
<organism evidence="3 4">
    <name type="scientific">Rhodococcoides kyotonense</name>
    <dbReference type="NCBI Taxonomy" id="398843"/>
    <lineage>
        <taxon>Bacteria</taxon>
        <taxon>Bacillati</taxon>
        <taxon>Actinomycetota</taxon>
        <taxon>Actinomycetes</taxon>
        <taxon>Mycobacteriales</taxon>
        <taxon>Nocardiaceae</taxon>
        <taxon>Rhodococcoides</taxon>
    </lineage>
</organism>
<dbReference type="InterPro" id="IPR052516">
    <property type="entry name" value="N-heterocyclic_Hydroxylase"/>
</dbReference>
<dbReference type="GO" id="GO:0016491">
    <property type="term" value="F:oxidoreductase activity"/>
    <property type="evidence" value="ECO:0007669"/>
    <property type="project" value="InterPro"/>
</dbReference>
<dbReference type="SMART" id="SM01008">
    <property type="entry name" value="Ald_Xan_dh_C"/>
    <property type="match status" value="1"/>
</dbReference>
<evidence type="ECO:0000256" key="1">
    <source>
        <dbReference type="SAM" id="SignalP"/>
    </source>
</evidence>
<keyword evidence="4" id="KW-1185">Reference proteome</keyword>
<dbReference type="PROSITE" id="PS51318">
    <property type="entry name" value="TAT"/>
    <property type="match status" value="1"/>
</dbReference>
<evidence type="ECO:0000259" key="2">
    <source>
        <dbReference type="SMART" id="SM01008"/>
    </source>
</evidence>
<evidence type="ECO:0000313" key="4">
    <source>
        <dbReference type="Proteomes" id="UP000198327"/>
    </source>
</evidence>
<name>A0A239JM48_9NOCA</name>
<dbReference type="PIRSF" id="PIRSF036389">
    <property type="entry name" value="IOR_B"/>
    <property type="match status" value="1"/>
</dbReference>
<gene>
    <name evidence="3" type="ORF">SAMN05421642_108258</name>
</gene>
<dbReference type="PANTHER" id="PTHR47495:SF1">
    <property type="entry name" value="BLL3820 PROTEIN"/>
    <property type="match status" value="1"/>
</dbReference>
<dbReference type="InterPro" id="IPR046867">
    <property type="entry name" value="AldOxase/xan_DH_MoCoBD2"/>
</dbReference>
<dbReference type="InterPro" id="IPR012368">
    <property type="entry name" value="OxRdtase_Mopterin-bd_su_IorB"/>
</dbReference>
<proteinExistence type="predicted"/>
<dbReference type="EMBL" id="FZOW01000008">
    <property type="protein sequence ID" value="SNT05834.1"/>
    <property type="molecule type" value="Genomic_DNA"/>
</dbReference>
<dbReference type="Pfam" id="PF02738">
    <property type="entry name" value="MoCoBD_1"/>
    <property type="match status" value="1"/>
</dbReference>
<dbReference type="InterPro" id="IPR000674">
    <property type="entry name" value="Ald_Oxase/Xan_DH_a/b"/>
</dbReference>
<dbReference type="Proteomes" id="UP000198327">
    <property type="component" value="Unassembled WGS sequence"/>
</dbReference>
<feature type="chain" id="PRO_5039340091" evidence="1">
    <location>
        <begin position="25"/>
        <end position="710"/>
    </location>
</feature>